<feature type="transmembrane region" description="Helical" evidence="1">
    <location>
        <begin position="77"/>
        <end position="98"/>
    </location>
</feature>
<dbReference type="RefSeq" id="WP_204298802.1">
    <property type="nucleotide sequence ID" value="NZ_BAAAGQ010000027.1"/>
</dbReference>
<keyword evidence="1" id="KW-0472">Membrane</keyword>
<evidence type="ECO:0000256" key="1">
    <source>
        <dbReference type="SAM" id="Phobius"/>
    </source>
</evidence>
<feature type="transmembrane region" description="Helical" evidence="1">
    <location>
        <begin position="46"/>
        <end position="65"/>
    </location>
</feature>
<feature type="transmembrane region" description="Helical" evidence="1">
    <location>
        <begin position="362"/>
        <end position="382"/>
    </location>
</feature>
<evidence type="ECO:0000313" key="2">
    <source>
        <dbReference type="EMBL" id="GID48628.1"/>
    </source>
</evidence>
<feature type="transmembrane region" description="Helical" evidence="1">
    <location>
        <begin position="21"/>
        <end position="40"/>
    </location>
</feature>
<sequence length="392" mass="39939">MTNPVTPHRWPLFPRADPGDLLAAVLPAVSILVLGAIMRAAPVPQVLLVALGVGGCGYLMSMAALDRHAVPAARPQAVISIFTMLAAAGLMLRTFAAGGTAREWLIYGLGMLSFLVAGEIGARCGDGPNTVAMAVTLLVVLAALTVPLWHGEAACASGSGCVAPLPLITLGMAFLLAAGLATGMIRPVLADLAVAATLPTVTVLASLRDRATVVLLGPVLFAVMLADLSSAGPAAGRAARRRLLVLLVAVPAALVAGVESMAALLRFLRVAEPAPPAYRPGLLAPGGPLPLEPFGRALVVLLVAVLLWNVVHLCAMVRRRRPGFPALLAAGAGAHLVVSFTVPCLAWAGLPAPPGLRTLPPAADALSFLVAFAELGLLIGAATPPRAGWHGR</sequence>
<comment type="caution">
    <text evidence="2">The sequence shown here is derived from an EMBL/GenBank/DDBJ whole genome shotgun (WGS) entry which is preliminary data.</text>
</comment>
<protein>
    <submittedName>
        <fullName evidence="2">Uncharacterized protein</fullName>
    </submittedName>
</protein>
<gene>
    <name evidence="2" type="ORF">Aca07nite_59030</name>
</gene>
<name>A0ABQ3WQS3_9ACTN</name>
<feature type="transmembrane region" description="Helical" evidence="1">
    <location>
        <begin position="104"/>
        <end position="122"/>
    </location>
</feature>
<accession>A0ABQ3WQS3</accession>
<organism evidence="2">
    <name type="scientific">Actinoplanes campanulatus</name>
    <dbReference type="NCBI Taxonomy" id="113559"/>
    <lineage>
        <taxon>Bacteria</taxon>
        <taxon>Bacillati</taxon>
        <taxon>Actinomycetota</taxon>
        <taxon>Actinomycetes</taxon>
        <taxon>Micromonosporales</taxon>
        <taxon>Micromonosporaceae</taxon>
        <taxon>Actinoplanes</taxon>
    </lineage>
</organism>
<dbReference type="EMBL" id="BOMF01000107">
    <property type="protein sequence ID" value="GID48628.1"/>
    <property type="molecule type" value="Genomic_DNA"/>
</dbReference>
<feature type="transmembrane region" description="Helical" evidence="1">
    <location>
        <begin position="213"/>
        <end position="231"/>
    </location>
</feature>
<keyword evidence="1" id="KW-1133">Transmembrane helix</keyword>
<feature type="transmembrane region" description="Helical" evidence="1">
    <location>
        <begin position="243"/>
        <end position="268"/>
    </location>
</feature>
<proteinExistence type="predicted"/>
<feature type="transmembrane region" description="Helical" evidence="1">
    <location>
        <begin position="294"/>
        <end position="315"/>
    </location>
</feature>
<feature type="transmembrane region" description="Helical" evidence="1">
    <location>
        <begin position="162"/>
        <end position="181"/>
    </location>
</feature>
<reference evidence="2" key="1">
    <citation type="submission" date="2021-01" db="EMBL/GenBank/DDBJ databases">
        <title>Whole genome shotgun sequence of Actinoplanes capillaceus NBRC 16408.</title>
        <authorList>
            <person name="Komaki H."/>
            <person name="Tamura T."/>
        </authorList>
    </citation>
    <scope>NUCLEOTIDE SEQUENCE [LARGE SCALE GENOMIC DNA]</scope>
    <source>
        <strain evidence="2">NBRC 16408</strain>
    </source>
</reference>
<keyword evidence="1" id="KW-0812">Transmembrane</keyword>
<feature type="transmembrane region" description="Helical" evidence="1">
    <location>
        <begin position="327"/>
        <end position="350"/>
    </location>
</feature>
<feature type="transmembrane region" description="Helical" evidence="1">
    <location>
        <begin position="131"/>
        <end position="150"/>
    </location>
</feature>